<dbReference type="OrthoDB" id="3766879at2"/>
<keyword evidence="2" id="KW-0378">Hydrolase</keyword>
<dbReference type="PANTHER" id="PTHR43211">
    <property type="entry name" value="FUMARYLACETOACETATE HYDROLASE"/>
    <property type="match status" value="1"/>
</dbReference>
<dbReference type="HOGENOM" id="CLU_028458_3_3_5"/>
<feature type="domain" description="Fumarylacetoacetase-like C-terminal" evidence="1">
    <location>
        <begin position="116"/>
        <end position="318"/>
    </location>
</feature>
<evidence type="ECO:0000313" key="2">
    <source>
        <dbReference type="EMBL" id="ABZ69555.1"/>
    </source>
</evidence>
<name>B0T5J7_CAUSK</name>
<organism evidence="2">
    <name type="scientific">Caulobacter sp. (strain K31)</name>
    <dbReference type="NCBI Taxonomy" id="366602"/>
    <lineage>
        <taxon>Bacteria</taxon>
        <taxon>Pseudomonadati</taxon>
        <taxon>Pseudomonadota</taxon>
        <taxon>Alphaproteobacteria</taxon>
        <taxon>Caulobacterales</taxon>
        <taxon>Caulobacteraceae</taxon>
        <taxon>Caulobacter</taxon>
    </lineage>
</organism>
<dbReference type="PANTHER" id="PTHR43211:SF1">
    <property type="entry name" value="BLL6422 PROTEIN"/>
    <property type="match status" value="1"/>
</dbReference>
<evidence type="ECO:0000259" key="1">
    <source>
        <dbReference type="Pfam" id="PF01557"/>
    </source>
</evidence>
<dbReference type="eggNOG" id="COG0179">
    <property type="taxonomic scope" value="Bacteria"/>
</dbReference>
<dbReference type="SUPFAM" id="SSF56529">
    <property type="entry name" value="FAH"/>
    <property type="match status" value="1"/>
</dbReference>
<reference evidence="2" key="1">
    <citation type="submission" date="2008-01" db="EMBL/GenBank/DDBJ databases">
        <title>Complete sequence of chromosome of Caulobacter sp. K31.</title>
        <authorList>
            <consortium name="US DOE Joint Genome Institute"/>
            <person name="Copeland A."/>
            <person name="Lucas S."/>
            <person name="Lapidus A."/>
            <person name="Barry K."/>
            <person name="Glavina del Rio T."/>
            <person name="Dalin E."/>
            <person name="Tice H."/>
            <person name="Pitluck S."/>
            <person name="Bruce D."/>
            <person name="Goodwin L."/>
            <person name="Thompson L.S."/>
            <person name="Brettin T."/>
            <person name="Detter J.C."/>
            <person name="Han C."/>
            <person name="Schmutz J."/>
            <person name="Larimer F."/>
            <person name="Land M."/>
            <person name="Hauser L."/>
            <person name="Kyrpides N."/>
            <person name="Kim E."/>
            <person name="Stephens C."/>
            <person name="Richardson P."/>
        </authorList>
    </citation>
    <scope>NUCLEOTIDE SEQUENCE [LARGE SCALE GENOMIC DNA]</scope>
    <source>
        <strain evidence="2">K31</strain>
    </source>
</reference>
<sequence length="321" mass="35256">MRLVTFRSGQETTDRVGALIDDDQILEFTDGSGQALYPSLLALIQAGAPAWDAAREALAAKRGRLHARSATALRAPLPLPPQYRDAMVFHKHILQSGRAMSAMRAKQLGTPEALAEAEAAAKATEVPEIYKLQPFYYKGNRFAVGHPDQDIVWPAYSQVIDFELELACVIGKGGKDIAREDAFEHVFGFMILNDLSARDAQAPEMLARLGPAKGKDFDNANVFGPCLVTLDEIGDPYDLRMTARINGEQWTEGWSGDMGFNFHDLIAHISRGETLHPGEIIGSGTVGDGCGLEHMRFLKEGDVIELEIEKIGILRNRIIRS</sequence>
<dbReference type="KEGG" id="cak:Caul_0418"/>
<protein>
    <submittedName>
        <fullName evidence="2">Fumarylacetoacetate (FAA) hydrolase</fullName>
    </submittedName>
</protein>
<dbReference type="GO" id="GO:0016787">
    <property type="term" value="F:hydrolase activity"/>
    <property type="evidence" value="ECO:0007669"/>
    <property type="project" value="UniProtKB-KW"/>
</dbReference>
<proteinExistence type="predicted"/>
<accession>B0T5J7</accession>
<dbReference type="InterPro" id="IPR036663">
    <property type="entry name" value="Fumarylacetoacetase_C_sf"/>
</dbReference>
<dbReference type="AlphaFoldDB" id="B0T5J7"/>
<dbReference type="InterPro" id="IPR011234">
    <property type="entry name" value="Fumarylacetoacetase-like_C"/>
</dbReference>
<dbReference type="Gene3D" id="3.90.850.10">
    <property type="entry name" value="Fumarylacetoacetase-like, C-terminal domain"/>
    <property type="match status" value="1"/>
</dbReference>
<dbReference type="STRING" id="366602.Caul_0418"/>
<dbReference type="EMBL" id="CP000927">
    <property type="protein sequence ID" value="ABZ69555.1"/>
    <property type="molecule type" value="Genomic_DNA"/>
</dbReference>
<gene>
    <name evidence="2" type="ordered locus">Caul_0418</name>
</gene>
<dbReference type="Pfam" id="PF01557">
    <property type="entry name" value="FAA_hydrolase"/>
    <property type="match status" value="1"/>
</dbReference>